<feature type="region of interest" description="Disordered" evidence="1">
    <location>
        <begin position="361"/>
        <end position="416"/>
    </location>
</feature>
<feature type="region of interest" description="Disordered" evidence="1">
    <location>
        <begin position="90"/>
        <end position="244"/>
    </location>
</feature>
<dbReference type="Proteomes" id="UP000008837">
    <property type="component" value="Unassembled WGS sequence"/>
</dbReference>
<gene>
    <name evidence="3" type="ORF">MGL_2201</name>
</gene>
<dbReference type="InterPro" id="IPR036322">
    <property type="entry name" value="WD40_repeat_dom_sf"/>
</dbReference>
<organism evidence="3 4">
    <name type="scientific">Malassezia globosa (strain ATCC MYA-4612 / CBS 7966)</name>
    <name type="common">Dandruff-associated fungus</name>
    <dbReference type="NCBI Taxonomy" id="425265"/>
    <lineage>
        <taxon>Eukaryota</taxon>
        <taxon>Fungi</taxon>
        <taxon>Dikarya</taxon>
        <taxon>Basidiomycota</taxon>
        <taxon>Ustilaginomycotina</taxon>
        <taxon>Malasseziomycetes</taxon>
        <taxon>Malasseziales</taxon>
        <taxon>Malasseziaceae</taxon>
        <taxon>Malassezia</taxon>
    </lineage>
</organism>
<dbReference type="Gene3D" id="2.130.10.10">
    <property type="entry name" value="YVTN repeat-like/Quinoprotein amine dehydrogenase"/>
    <property type="match status" value="1"/>
</dbReference>
<evidence type="ECO:0000256" key="1">
    <source>
        <dbReference type="SAM" id="MobiDB-lite"/>
    </source>
</evidence>
<dbReference type="FunCoup" id="A8Q2J6">
    <property type="interactions" value="36"/>
</dbReference>
<dbReference type="GO" id="GO:0046856">
    <property type="term" value="P:phosphatidylinositol dephosphorylation"/>
    <property type="evidence" value="ECO:0007669"/>
    <property type="project" value="InterPro"/>
</dbReference>
<feature type="compositionally biased region" description="Polar residues" evidence="1">
    <location>
        <begin position="209"/>
        <end position="226"/>
    </location>
</feature>
<dbReference type="InterPro" id="IPR001680">
    <property type="entry name" value="WD40_rpt"/>
</dbReference>
<dbReference type="InterPro" id="IPR000300">
    <property type="entry name" value="IPPc"/>
</dbReference>
<feature type="compositionally biased region" description="Polar residues" evidence="1">
    <location>
        <begin position="233"/>
        <end position="244"/>
    </location>
</feature>
<feature type="domain" description="Inositol polyphosphate-related phosphatase" evidence="2">
    <location>
        <begin position="795"/>
        <end position="1168"/>
    </location>
</feature>
<sequence length="1201" mass="130390">MASRHTAPSAPGDVPSGVPASPLEHPAPRKGGPAPIPIPSSTPQDTIAEPIRSVSTDLLPAPIVSPADPLASFPKQADVIPSANMAYMRESSSFKPTAQQTPPFAHRATSTQAAQPTNAIPPPRTSQPAQPFYSPQALPQSPNQLPQLPSKSQSAAPSQLPTQAPTTSSVTTPSSTSSSSNQPGASSWPASSGAGKRPSTNPAVLPIPNANSWQTPSSPVSASSANGFPKLPTTATQSSVGNPSINMSPPHIPNYIDLSSLSPFQYAPSTSPRLGTSGIKNHNYYSPRDALRPMLSPNDAAMRSVAENSHSTAMSPATCASQVQELHSRLHSAGMPNTPMSESLSASVMNRANTSANVSEFLSNPAIESSDDEADDDVDDDGNMEADGAEETQLESPDLPDVSHVNRAAPTLDPPRSVPFRLPITAGALFRETLVVAMQDKLRVLVVRRGAFFCKEVPDTSTEVIVSQSAEHYALLGSPSNMSPTSRDLRATTLAFCPPVQLGNELAVDGRVVWYGTPAGHIGELDTQTGRITAVRLNVHKSPICHIARIGKAMVCVDESGKISTWLPRSSPLHLLSTMPETIRITIPKHSYLSVEGNLLWLCSTVVTSSKTAPKTSSHKELHVRCYSPISDTRSFNVMSRPGHWPMYGPNRLGAVTCSAMLPTMPGLVYFGHDSGHVSIWNEQGQRVDQMLVSTEPVVSMVGVLNCIWSGLSSGRIIVHIHNTGQARMVKLWHGHRDAVFSLLFNPYGLQTDAPELMVCSLSGDNYATFWDATLSREWIDADVCTKADQFASYTNIRILTTTFNLGAASPDDLFGMVDNMDLFQRILRSSYASTMLPDGSTTQMPPDVIVFALQELIDLEDKRLTAKHLLLGSNKSRRSGSSSGNNTGASGSNKDVGIDERERLPSRYRAWLDKLVGYVRLVMPPESPFSVLLTENLLGLFTCIIVRADLLPRIRLACSYTVKTGLGGRYGNKGALISRFVIDDSSLCFINCHLAAGQRNVRQRNMDLAGILQSPCPAPPAQYDPAFVSGGDGSMVMDHEICLLAGDLNYRLDLSRDAALSLIEQKRFNDLIAADQLLLEIRMNPMSRLRDFHEAPICFAPTYKFNRLTNDYDSSEKARVPAYCDRILFRSNPPNIVQCTSYKRWDATVSDHRPVSATFSARLKSIDPAVREQVTDKSKTEFLQYRQQLLHSTYRYFQCI</sequence>
<dbReference type="Gene3D" id="3.60.10.10">
    <property type="entry name" value="Endonuclease/exonuclease/phosphatase"/>
    <property type="match status" value="1"/>
</dbReference>
<dbReference type="InterPro" id="IPR015943">
    <property type="entry name" value="WD40/YVTN_repeat-like_dom_sf"/>
</dbReference>
<dbReference type="InterPro" id="IPR046985">
    <property type="entry name" value="IP5"/>
</dbReference>
<dbReference type="Pfam" id="PF22669">
    <property type="entry name" value="Exo_endo_phos2"/>
    <property type="match status" value="1"/>
</dbReference>
<reference evidence="3 4" key="1">
    <citation type="journal article" date="2007" name="Proc. Natl. Acad. Sci. U.S.A.">
        <title>Dandruff-associated Malassezia genomes reveal convergent and divergent virulence traits shared with plant and human fungal pathogens.</title>
        <authorList>
            <person name="Xu J."/>
            <person name="Saunders C.W."/>
            <person name="Hu P."/>
            <person name="Grant R.A."/>
            <person name="Boekhout T."/>
            <person name="Kuramae E.E."/>
            <person name="Kronstad J.W."/>
            <person name="Deangelis Y.M."/>
            <person name="Reeder N.L."/>
            <person name="Johnstone K.R."/>
            <person name="Leland M."/>
            <person name="Fieno A.M."/>
            <person name="Begley W.M."/>
            <person name="Sun Y."/>
            <person name="Lacey M.P."/>
            <person name="Chaudhary T."/>
            <person name="Keough T."/>
            <person name="Chu L."/>
            <person name="Sears R."/>
            <person name="Yuan B."/>
            <person name="Dawson T.L.Jr."/>
        </authorList>
    </citation>
    <scope>NUCLEOTIDE SEQUENCE [LARGE SCALE GENOMIC DNA]</scope>
    <source>
        <strain evidence="4">ATCC MYA-4612 / CBS 7966</strain>
    </source>
</reference>
<dbReference type="AlphaFoldDB" id="A8Q2J6"/>
<feature type="region of interest" description="Disordered" evidence="1">
    <location>
        <begin position="1"/>
        <end position="54"/>
    </location>
</feature>
<dbReference type="EMBL" id="AAYY01000008">
    <property type="protein sequence ID" value="EDP43192.1"/>
    <property type="molecule type" value="Genomic_DNA"/>
</dbReference>
<feature type="compositionally biased region" description="Low complexity" evidence="1">
    <location>
        <begin position="161"/>
        <end position="195"/>
    </location>
</feature>
<name>A8Q2J6_MALGO</name>
<proteinExistence type="predicted"/>
<dbReference type="SMART" id="SM00320">
    <property type="entry name" value="WD40"/>
    <property type="match status" value="2"/>
</dbReference>
<dbReference type="STRING" id="425265.A8Q2J6"/>
<dbReference type="PANTHER" id="PTHR11200">
    <property type="entry name" value="INOSITOL 5-PHOSPHATASE"/>
    <property type="match status" value="1"/>
</dbReference>
<dbReference type="VEuPathDB" id="FungiDB:MGL_2201"/>
<evidence type="ECO:0000313" key="3">
    <source>
        <dbReference type="EMBL" id="EDP43192.1"/>
    </source>
</evidence>
<feature type="region of interest" description="Disordered" evidence="1">
    <location>
        <begin position="876"/>
        <end position="898"/>
    </location>
</feature>
<dbReference type="GeneID" id="5854708"/>
<evidence type="ECO:0000313" key="4">
    <source>
        <dbReference type="Proteomes" id="UP000008837"/>
    </source>
</evidence>
<protein>
    <recommendedName>
        <fullName evidence="2">Inositol polyphosphate-related phosphatase domain-containing protein</fullName>
    </recommendedName>
</protein>
<feature type="compositionally biased region" description="Polar residues" evidence="1">
    <location>
        <begin position="90"/>
        <end position="118"/>
    </location>
</feature>
<dbReference type="PANTHER" id="PTHR11200:SF240">
    <property type="entry name" value="INOSITOL POLYPHOSPHATE 5-PHOSPHATASE C9G1.10C-RELATED"/>
    <property type="match status" value="1"/>
</dbReference>
<feature type="compositionally biased region" description="Low complexity" evidence="1">
    <location>
        <begin position="880"/>
        <end position="895"/>
    </location>
</feature>
<feature type="compositionally biased region" description="Low complexity" evidence="1">
    <location>
        <begin position="134"/>
        <end position="154"/>
    </location>
</feature>
<dbReference type="OrthoDB" id="2248459at2759"/>
<dbReference type="SMART" id="SM00128">
    <property type="entry name" value="IPPc"/>
    <property type="match status" value="1"/>
</dbReference>
<dbReference type="SUPFAM" id="SSF50978">
    <property type="entry name" value="WD40 repeat-like"/>
    <property type="match status" value="1"/>
</dbReference>
<evidence type="ECO:0000259" key="2">
    <source>
        <dbReference type="SMART" id="SM00128"/>
    </source>
</evidence>
<dbReference type="GO" id="GO:0004439">
    <property type="term" value="F:phosphatidylinositol-4,5-bisphosphate 5-phosphatase activity"/>
    <property type="evidence" value="ECO:0007669"/>
    <property type="project" value="TreeGrafter"/>
</dbReference>
<dbReference type="KEGG" id="mgl:MGL_2201"/>
<dbReference type="RefSeq" id="XP_001730406.1">
    <property type="nucleotide sequence ID" value="XM_001730354.1"/>
</dbReference>
<comment type="caution">
    <text evidence="3">The sequence shown here is derived from an EMBL/GenBank/DDBJ whole genome shotgun (WGS) entry which is preliminary data.</text>
</comment>
<dbReference type="SUPFAM" id="SSF56219">
    <property type="entry name" value="DNase I-like"/>
    <property type="match status" value="1"/>
</dbReference>
<dbReference type="InterPro" id="IPR036691">
    <property type="entry name" value="Endo/exonu/phosph_ase_sf"/>
</dbReference>
<dbReference type="InParanoid" id="A8Q2J6"/>
<feature type="compositionally biased region" description="Acidic residues" evidence="1">
    <location>
        <begin position="369"/>
        <end position="393"/>
    </location>
</feature>
<accession>A8Q2J6</accession>
<keyword evidence="4" id="KW-1185">Reference proteome</keyword>